<evidence type="ECO:0000256" key="1">
    <source>
        <dbReference type="SAM" id="MobiDB-lite"/>
    </source>
</evidence>
<evidence type="ECO:0000313" key="3">
    <source>
        <dbReference type="Proteomes" id="UP001500571"/>
    </source>
</evidence>
<accession>A0ABN2RIG3</accession>
<evidence type="ECO:0000313" key="2">
    <source>
        <dbReference type="EMBL" id="GAA1969310.1"/>
    </source>
</evidence>
<dbReference type="EMBL" id="BAAAPB010000004">
    <property type="protein sequence ID" value="GAA1969310.1"/>
    <property type="molecule type" value="Genomic_DNA"/>
</dbReference>
<keyword evidence="3" id="KW-1185">Reference proteome</keyword>
<reference evidence="2 3" key="1">
    <citation type="journal article" date="2019" name="Int. J. Syst. Evol. Microbiol.">
        <title>The Global Catalogue of Microorganisms (GCM) 10K type strain sequencing project: providing services to taxonomists for standard genome sequencing and annotation.</title>
        <authorList>
            <consortium name="The Broad Institute Genomics Platform"/>
            <consortium name="The Broad Institute Genome Sequencing Center for Infectious Disease"/>
            <person name="Wu L."/>
            <person name="Ma J."/>
        </authorList>
    </citation>
    <scope>NUCLEOTIDE SEQUENCE [LARGE SCALE GENOMIC DNA]</scope>
    <source>
        <strain evidence="2 3">JCM 15309</strain>
    </source>
</reference>
<sequence>MLEIPPDAERDGRDEDKDDNGREQDPAEPTPATPTPERGSAGLVAARLTGPAGTLGLDVEVGQRPRPRPVGDRIPTCRRGLRRRCCHGTSRRLAGPHVTDAWTDLLNIG</sequence>
<protein>
    <submittedName>
        <fullName evidence="2">Uncharacterized protein</fullName>
    </submittedName>
</protein>
<comment type="caution">
    <text evidence="2">The sequence shown here is derived from an EMBL/GenBank/DDBJ whole genome shotgun (WGS) entry which is preliminary data.</text>
</comment>
<feature type="region of interest" description="Disordered" evidence="1">
    <location>
        <begin position="1"/>
        <end position="41"/>
    </location>
</feature>
<feature type="region of interest" description="Disordered" evidence="1">
    <location>
        <begin position="55"/>
        <end position="75"/>
    </location>
</feature>
<feature type="compositionally biased region" description="Basic and acidic residues" evidence="1">
    <location>
        <begin position="7"/>
        <end position="25"/>
    </location>
</feature>
<proteinExistence type="predicted"/>
<gene>
    <name evidence="2" type="ORF">GCM10009798_32360</name>
</gene>
<name>A0ABN2RIG3_9ACTN</name>
<dbReference type="Proteomes" id="UP001500571">
    <property type="component" value="Unassembled WGS sequence"/>
</dbReference>
<organism evidence="2 3">
    <name type="scientific">Nocardioides panacihumi</name>
    <dbReference type="NCBI Taxonomy" id="400774"/>
    <lineage>
        <taxon>Bacteria</taxon>
        <taxon>Bacillati</taxon>
        <taxon>Actinomycetota</taxon>
        <taxon>Actinomycetes</taxon>
        <taxon>Propionibacteriales</taxon>
        <taxon>Nocardioidaceae</taxon>
        <taxon>Nocardioides</taxon>
    </lineage>
</organism>